<dbReference type="Pfam" id="PF00173">
    <property type="entry name" value="Cyt-b5"/>
    <property type="match status" value="1"/>
</dbReference>
<dbReference type="SMART" id="SM01117">
    <property type="entry name" value="Cyt-b5"/>
    <property type="match status" value="1"/>
</dbReference>
<evidence type="ECO:0000256" key="4">
    <source>
        <dbReference type="ARBA" id="ARBA00022692"/>
    </source>
</evidence>
<dbReference type="GO" id="GO:0016126">
    <property type="term" value="P:sterol biosynthetic process"/>
    <property type="evidence" value="ECO:0007669"/>
    <property type="project" value="TreeGrafter"/>
</dbReference>
<gene>
    <name evidence="16" type="ORF">FHETE_10240</name>
</gene>
<evidence type="ECO:0000256" key="9">
    <source>
        <dbReference type="ARBA" id="ARBA00023004"/>
    </source>
</evidence>
<dbReference type="PRINTS" id="PR00363">
    <property type="entry name" value="CYTOCHROMEB5"/>
</dbReference>
<evidence type="ECO:0000256" key="5">
    <source>
        <dbReference type="ARBA" id="ARBA00022723"/>
    </source>
</evidence>
<dbReference type="PROSITE" id="PS50255">
    <property type="entry name" value="CYTOCHROME_B5_2"/>
    <property type="match status" value="1"/>
</dbReference>
<evidence type="ECO:0000256" key="1">
    <source>
        <dbReference type="ARBA" id="ARBA00004131"/>
    </source>
</evidence>
<keyword evidence="6" id="KW-0256">Endoplasmic reticulum</keyword>
<feature type="domain" description="Cytochrome b5 heme-binding" evidence="15">
    <location>
        <begin position="4"/>
        <end position="80"/>
    </location>
</feature>
<keyword evidence="3 13" id="KW-0349">Heme</keyword>
<reference evidence="16 17" key="1">
    <citation type="submission" date="2020-05" db="EMBL/GenBank/DDBJ databases">
        <title>Identification and distribution of gene clusters putatively required for synthesis of sphingolipid metabolism inhibitors in phylogenetically diverse species of the filamentous fungus Fusarium.</title>
        <authorList>
            <person name="Kim H.-S."/>
            <person name="Busman M."/>
            <person name="Brown D.W."/>
            <person name="Divon H."/>
            <person name="Uhlig S."/>
            <person name="Proctor R.H."/>
        </authorList>
    </citation>
    <scope>NUCLEOTIDE SEQUENCE [LARGE SCALE GENOMIC DNA]</scope>
    <source>
        <strain evidence="16 17">NRRL 20693</strain>
    </source>
</reference>
<dbReference type="PROSITE" id="PS00191">
    <property type="entry name" value="CYTOCHROME_B5_1"/>
    <property type="match status" value="1"/>
</dbReference>
<dbReference type="OrthoDB" id="260519at2759"/>
<dbReference type="EMBL" id="JAAGWQ010000268">
    <property type="protein sequence ID" value="KAF5657814.1"/>
    <property type="molecule type" value="Genomic_DNA"/>
</dbReference>
<keyword evidence="2" id="KW-0813">Transport</keyword>
<evidence type="ECO:0000313" key="17">
    <source>
        <dbReference type="Proteomes" id="UP000567885"/>
    </source>
</evidence>
<keyword evidence="5 13" id="KW-0479">Metal-binding</keyword>
<dbReference type="GO" id="GO:0005789">
    <property type="term" value="C:endoplasmic reticulum membrane"/>
    <property type="evidence" value="ECO:0007669"/>
    <property type="project" value="UniProtKB-SubCell"/>
</dbReference>
<evidence type="ECO:0000256" key="10">
    <source>
        <dbReference type="ARBA" id="ARBA00023136"/>
    </source>
</evidence>
<keyword evidence="4" id="KW-0812">Transmembrane</keyword>
<dbReference type="FunFam" id="3.10.120.10:FF:000002">
    <property type="entry name" value="Cytochrome b5 type B"/>
    <property type="match status" value="1"/>
</dbReference>
<dbReference type="InterPro" id="IPR036400">
    <property type="entry name" value="Cyt_B5-like_heme/steroid_sf"/>
</dbReference>
<evidence type="ECO:0000256" key="11">
    <source>
        <dbReference type="ARBA" id="ARBA00037877"/>
    </source>
</evidence>
<comment type="similarity">
    <text evidence="12 13">Belongs to the cytochrome b5 family.</text>
</comment>
<evidence type="ECO:0000256" key="8">
    <source>
        <dbReference type="ARBA" id="ARBA00022982"/>
    </source>
</evidence>
<dbReference type="PANTHER" id="PTHR19359:SF150">
    <property type="entry name" value="CYTOCHROME B5"/>
    <property type="match status" value="1"/>
</dbReference>
<evidence type="ECO:0000256" key="6">
    <source>
        <dbReference type="ARBA" id="ARBA00022824"/>
    </source>
</evidence>
<dbReference type="GO" id="GO:0020037">
    <property type="term" value="F:heme binding"/>
    <property type="evidence" value="ECO:0007669"/>
    <property type="project" value="UniProtKB-UniRule"/>
</dbReference>
<evidence type="ECO:0000256" key="7">
    <source>
        <dbReference type="ARBA" id="ARBA00022848"/>
    </source>
</evidence>
<dbReference type="SUPFAM" id="SSF55856">
    <property type="entry name" value="Cytochrome b5-like heme/steroid binding domain"/>
    <property type="match status" value="1"/>
</dbReference>
<comment type="caution">
    <text evidence="16">The sequence shown here is derived from an EMBL/GenBank/DDBJ whole genome shotgun (WGS) entry which is preliminary data.</text>
</comment>
<evidence type="ECO:0000256" key="12">
    <source>
        <dbReference type="ARBA" id="ARBA00038168"/>
    </source>
</evidence>
<dbReference type="InterPro" id="IPR001199">
    <property type="entry name" value="Cyt_B5-like_heme/steroid-bd"/>
</dbReference>
<accession>A0A8H5WH15</accession>
<dbReference type="Gene3D" id="3.10.120.10">
    <property type="entry name" value="Cytochrome b5-like heme/steroid binding domain"/>
    <property type="match status" value="1"/>
</dbReference>
<name>A0A8H5WH15_FUSHE</name>
<dbReference type="InterPro" id="IPR050668">
    <property type="entry name" value="Cytochrome_b5"/>
</dbReference>
<evidence type="ECO:0000256" key="14">
    <source>
        <dbReference type="SAM" id="MobiDB-lite"/>
    </source>
</evidence>
<dbReference type="InterPro" id="IPR018506">
    <property type="entry name" value="Cyt_B5_heme-BS"/>
</dbReference>
<feature type="compositionally biased region" description="Polar residues" evidence="14">
    <location>
        <begin position="92"/>
        <end position="107"/>
    </location>
</feature>
<dbReference type="PANTHER" id="PTHR19359">
    <property type="entry name" value="CYTOCHROME B5"/>
    <property type="match status" value="1"/>
</dbReference>
<comment type="subcellular location">
    <subcellularLocation>
        <location evidence="1">Endoplasmic reticulum membrane</location>
        <topology evidence="1">Single-pass membrane protein</topology>
        <orientation evidence="1">Cytoplasmic side</orientation>
    </subcellularLocation>
    <subcellularLocation>
        <location evidence="11">Microsome membrane</location>
        <topology evidence="11">Single-pass membrane protein</topology>
        <orientation evidence="11">Cytoplasmic side</orientation>
    </subcellularLocation>
</comment>
<keyword evidence="9 13" id="KW-0408">Iron</keyword>
<evidence type="ECO:0000256" key="3">
    <source>
        <dbReference type="ARBA" id="ARBA00022617"/>
    </source>
</evidence>
<dbReference type="GO" id="GO:0046872">
    <property type="term" value="F:metal ion binding"/>
    <property type="evidence" value="ECO:0007669"/>
    <property type="project" value="UniProtKB-UniRule"/>
</dbReference>
<evidence type="ECO:0000259" key="15">
    <source>
        <dbReference type="PROSITE" id="PS50255"/>
    </source>
</evidence>
<evidence type="ECO:0000256" key="2">
    <source>
        <dbReference type="ARBA" id="ARBA00022448"/>
    </source>
</evidence>
<keyword evidence="8" id="KW-0249">Electron transport</keyword>
<organism evidence="16 17">
    <name type="scientific">Fusarium heterosporum</name>
    <dbReference type="NCBI Taxonomy" id="42747"/>
    <lineage>
        <taxon>Eukaryota</taxon>
        <taxon>Fungi</taxon>
        <taxon>Dikarya</taxon>
        <taxon>Ascomycota</taxon>
        <taxon>Pezizomycotina</taxon>
        <taxon>Sordariomycetes</taxon>
        <taxon>Hypocreomycetidae</taxon>
        <taxon>Hypocreales</taxon>
        <taxon>Nectriaceae</taxon>
        <taxon>Fusarium</taxon>
        <taxon>Fusarium heterosporum species complex</taxon>
    </lineage>
</organism>
<proteinExistence type="inferred from homology"/>
<dbReference type="AlphaFoldDB" id="A0A8H5WH15"/>
<dbReference type="Proteomes" id="UP000567885">
    <property type="component" value="Unassembled WGS sequence"/>
</dbReference>
<feature type="region of interest" description="Disordered" evidence="14">
    <location>
        <begin position="81"/>
        <end position="107"/>
    </location>
</feature>
<evidence type="ECO:0000313" key="16">
    <source>
        <dbReference type="EMBL" id="KAF5657814.1"/>
    </source>
</evidence>
<protein>
    <submittedName>
        <fullName evidence="16">Cytochrome b5</fullName>
    </submittedName>
</protein>
<evidence type="ECO:0000256" key="13">
    <source>
        <dbReference type="RuleBase" id="RU362121"/>
    </source>
</evidence>
<keyword evidence="10" id="KW-0472">Membrane</keyword>
<keyword evidence="7" id="KW-0492">Microsome</keyword>
<keyword evidence="17" id="KW-1185">Reference proteome</keyword>
<sequence length="140" mass="14962">MSATKEFTMQDVAEHNTSSDVYMVVHDKVYDCTKFLDEHPGGEEVMLDVAGQDATEAFEDVGHSDEAREVLDGLLVGELKRLPGETGPKRQIANSNQGSGKSDPAGSSLTSYALVVAVGFAAYVGYNYLQKQNEAQGASA</sequence>